<name>A0A5B8G3W6_9RHOB</name>
<organism evidence="2 3">
    <name type="scientific">Paroceanicella profunda</name>
    <dbReference type="NCBI Taxonomy" id="2579971"/>
    <lineage>
        <taxon>Bacteria</taxon>
        <taxon>Pseudomonadati</taxon>
        <taxon>Pseudomonadota</taxon>
        <taxon>Alphaproteobacteria</taxon>
        <taxon>Rhodobacterales</taxon>
        <taxon>Paracoccaceae</taxon>
        <taxon>Paroceanicella</taxon>
    </lineage>
</organism>
<evidence type="ECO:0000313" key="3">
    <source>
        <dbReference type="Proteomes" id="UP000305888"/>
    </source>
</evidence>
<proteinExistence type="predicted"/>
<dbReference type="Proteomes" id="UP000305888">
    <property type="component" value="Chromosome"/>
</dbReference>
<evidence type="ECO:0000313" key="2">
    <source>
        <dbReference type="EMBL" id="QDL93513.1"/>
    </source>
</evidence>
<sequence length="142" mass="15673">MAAAKVSEMDPAEAWSVLESEPDAMLVDVRTRPEWAFVGTPDLTGIGKQVILTEWRQFPGMNVNQAFVPALLDQVGTPPKKIFFLCRSGARSMEAAMQTAAELGETTECINVREGFEGDLDQQGHRAHLNGWKARGLAWRQS</sequence>
<protein>
    <submittedName>
        <fullName evidence="2">Rhodanese-like domain-containing protein</fullName>
    </submittedName>
</protein>
<dbReference type="SUPFAM" id="SSF52821">
    <property type="entry name" value="Rhodanese/Cell cycle control phosphatase"/>
    <property type="match status" value="1"/>
</dbReference>
<dbReference type="Pfam" id="PF00581">
    <property type="entry name" value="Rhodanese"/>
    <property type="match status" value="1"/>
</dbReference>
<dbReference type="PROSITE" id="PS50206">
    <property type="entry name" value="RHODANESE_3"/>
    <property type="match status" value="1"/>
</dbReference>
<keyword evidence="3" id="KW-1185">Reference proteome</keyword>
<dbReference type="KEGG" id="ppru:FDP22_00005"/>
<dbReference type="EMBL" id="CP040818">
    <property type="protein sequence ID" value="QDL93513.1"/>
    <property type="molecule type" value="Genomic_DNA"/>
</dbReference>
<gene>
    <name evidence="2" type="ORF">FDP22_00005</name>
</gene>
<accession>A0A5B8G3W6</accession>
<feature type="domain" description="Rhodanese" evidence="1">
    <location>
        <begin position="20"/>
        <end position="128"/>
    </location>
</feature>
<dbReference type="Gene3D" id="3.40.250.10">
    <property type="entry name" value="Rhodanese-like domain"/>
    <property type="match status" value="1"/>
</dbReference>
<evidence type="ECO:0000259" key="1">
    <source>
        <dbReference type="PROSITE" id="PS50206"/>
    </source>
</evidence>
<dbReference type="InterPro" id="IPR001763">
    <property type="entry name" value="Rhodanese-like_dom"/>
</dbReference>
<dbReference type="AlphaFoldDB" id="A0A5B8G3W6"/>
<dbReference type="InterPro" id="IPR036873">
    <property type="entry name" value="Rhodanese-like_dom_sf"/>
</dbReference>
<reference evidence="2 3" key="1">
    <citation type="submission" date="2019-06" db="EMBL/GenBank/DDBJ databases">
        <title>Genome sequence of Rhodobacteraceae bacterium D4M1.</title>
        <authorList>
            <person name="Cao J."/>
        </authorList>
    </citation>
    <scope>NUCLEOTIDE SEQUENCE [LARGE SCALE GENOMIC DNA]</scope>
    <source>
        <strain evidence="2 3">D4M1</strain>
    </source>
</reference>
<dbReference type="OrthoDB" id="9815890at2"/>